<dbReference type="AlphaFoldDB" id="A0A7X9SMM6"/>
<dbReference type="Gene3D" id="3.10.290.30">
    <property type="entry name" value="MM3350-like"/>
    <property type="match status" value="1"/>
</dbReference>
<comment type="caution">
    <text evidence="2">The sequence shown here is derived from an EMBL/GenBank/DDBJ whole genome shotgun (WGS) entry which is preliminary data.</text>
</comment>
<dbReference type="PANTHER" id="PTHR41878:SF1">
    <property type="entry name" value="TNPR PROTEIN"/>
    <property type="match status" value="1"/>
</dbReference>
<sequence>MNMYIEEDFGKYEIKQILCAFLENMEAVKFNLINKIQSQKNIKTEDGSIKMSNINSAINDFEKFIEFIENEKPILSATQEVLGRKDCYNLNMILENKKDVINPSYNQDKYFAIDLMFSLVLASKLYIKAYDEKGKVRLFKTDKLESFQNLNEDEKYIFLLQTYWTKYDFETKFDRTHNIAAFYNILAEIASAKQGDIIVKDEMDISNVMYSTGAAFFHHLKFFSFGELELINGAKTRYEDTIKSFSPNEFGIKTSILLLTKAIQYWNREDVPVLLEYYNLKVTTNKNEKAFDVFKTIFKGNTVKNTVEESKINKGGTYTFKVSLSKTVWRKINLAYKHTFGDLHNAIQEAFEFDNDHLYAFFIGGNRRKGIYCKYAEYEGLVAENTTIASLNLYKGERLLYLFDFGDEWEFNVELAEINEEAPVPLKPMIMESKGKSPHQYSGGWGLYE</sequence>
<dbReference type="Proteomes" id="UP000587880">
    <property type="component" value="Unassembled WGS sequence"/>
</dbReference>
<accession>A0A7X9SMM6</accession>
<dbReference type="InterPro" id="IPR012912">
    <property type="entry name" value="Plasmid_pRiA4b_Orf3-like"/>
</dbReference>
<dbReference type="RefSeq" id="WP_168981631.1">
    <property type="nucleotide sequence ID" value="NZ_JABAGD010000011.1"/>
</dbReference>
<gene>
    <name evidence="2" type="ORF">HF849_07870</name>
</gene>
<reference evidence="2 3" key="1">
    <citation type="submission" date="2020-04" db="EMBL/GenBank/DDBJ databases">
        <authorList>
            <person name="Hitch T.C.A."/>
            <person name="Wylensek D."/>
            <person name="Clavel T."/>
        </authorList>
    </citation>
    <scope>NUCLEOTIDE SEQUENCE [LARGE SCALE GENOMIC DNA]</scope>
    <source>
        <strain evidence="2 3">WB01_NA02</strain>
    </source>
</reference>
<protein>
    <submittedName>
        <fullName evidence="2">Plasmid pRiA4b ORF-3 family protein</fullName>
    </submittedName>
</protein>
<dbReference type="InterPro" id="IPR024047">
    <property type="entry name" value="MM3350-like_sf"/>
</dbReference>
<dbReference type="PANTHER" id="PTHR41878">
    <property type="entry name" value="LEXA REPRESSOR-RELATED"/>
    <property type="match status" value="1"/>
</dbReference>
<dbReference type="EMBL" id="JABAGD010000011">
    <property type="protein sequence ID" value="NMF04674.1"/>
    <property type="molecule type" value="Genomic_DNA"/>
</dbReference>
<name>A0A7X9SMM6_CLOBE</name>
<organism evidence="2 3">
    <name type="scientific">Clostridium beijerinckii</name>
    <name type="common">Clostridium MP</name>
    <dbReference type="NCBI Taxonomy" id="1520"/>
    <lineage>
        <taxon>Bacteria</taxon>
        <taxon>Bacillati</taxon>
        <taxon>Bacillota</taxon>
        <taxon>Clostridia</taxon>
        <taxon>Eubacteriales</taxon>
        <taxon>Clostridiaceae</taxon>
        <taxon>Clostridium</taxon>
    </lineage>
</organism>
<dbReference type="SUPFAM" id="SSF159941">
    <property type="entry name" value="MM3350-like"/>
    <property type="match status" value="1"/>
</dbReference>
<evidence type="ECO:0000259" key="1">
    <source>
        <dbReference type="Pfam" id="PF07929"/>
    </source>
</evidence>
<evidence type="ECO:0000313" key="2">
    <source>
        <dbReference type="EMBL" id="NMF04674.1"/>
    </source>
</evidence>
<proteinExistence type="predicted"/>
<feature type="domain" description="Plasmid pRiA4b Orf3-like" evidence="1">
    <location>
        <begin position="318"/>
        <end position="448"/>
    </location>
</feature>
<evidence type="ECO:0000313" key="3">
    <source>
        <dbReference type="Proteomes" id="UP000587880"/>
    </source>
</evidence>
<dbReference type="Pfam" id="PF07929">
    <property type="entry name" value="PRiA4_ORF3"/>
    <property type="match status" value="1"/>
</dbReference>